<accession>A0A9D4RD08</accession>
<protein>
    <submittedName>
        <fullName evidence="1">Uncharacterized protein</fullName>
    </submittedName>
</protein>
<sequence length="70" mass="8204">MQAERKNAEVLKLVQDAVVEDNNRTLDDILFAVNVSKESYMQKLKVAPRNPTIMLRRCPWETRINNYNPD</sequence>
<reference evidence="1" key="1">
    <citation type="journal article" date="2019" name="bioRxiv">
        <title>The Genome of the Zebra Mussel, Dreissena polymorpha: A Resource for Invasive Species Research.</title>
        <authorList>
            <person name="McCartney M.A."/>
            <person name="Auch B."/>
            <person name="Kono T."/>
            <person name="Mallez S."/>
            <person name="Zhang Y."/>
            <person name="Obille A."/>
            <person name="Becker A."/>
            <person name="Abrahante J.E."/>
            <person name="Garbe J."/>
            <person name="Badalamenti J.P."/>
            <person name="Herman A."/>
            <person name="Mangelson H."/>
            <person name="Liachko I."/>
            <person name="Sullivan S."/>
            <person name="Sone E.D."/>
            <person name="Koren S."/>
            <person name="Silverstein K.A.T."/>
            <person name="Beckman K.B."/>
            <person name="Gohl D.M."/>
        </authorList>
    </citation>
    <scope>NUCLEOTIDE SEQUENCE</scope>
    <source>
        <strain evidence="1">Duluth1</strain>
        <tissue evidence="1">Whole animal</tissue>
    </source>
</reference>
<reference evidence="1" key="2">
    <citation type="submission" date="2020-11" db="EMBL/GenBank/DDBJ databases">
        <authorList>
            <person name="McCartney M.A."/>
            <person name="Auch B."/>
            <person name="Kono T."/>
            <person name="Mallez S."/>
            <person name="Becker A."/>
            <person name="Gohl D.M."/>
            <person name="Silverstein K.A.T."/>
            <person name="Koren S."/>
            <person name="Bechman K.B."/>
            <person name="Herman A."/>
            <person name="Abrahante J.E."/>
            <person name="Garbe J."/>
        </authorList>
    </citation>
    <scope>NUCLEOTIDE SEQUENCE</scope>
    <source>
        <strain evidence="1">Duluth1</strain>
        <tissue evidence="1">Whole animal</tissue>
    </source>
</reference>
<name>A0A9D4RD08_DREPO</name>
<proteinExistence type="predicted"/>
<evidence type="ECO:0000313" key="2">
    <source>
        <dbReference type="Proteomes" id="UP000828390"/>
    </source>
</evidence>
<comment type="caution">
    <text evidence="1">The sequence shown here is derived from an EMBL/GenBank/DDBJ whole genome shotgun (WGS) entry which is preliminary data.</text>
</comment>
<gene>
    <name evidence="1" type="ORF">DPMN_025122</name>
</gene>
<evidence type="ECO:0000313" key="1">
    <source>
        <dbReference type="EMBL" id="KAH3862157.1"/>
    </source>
</evidence>
<organism evidence="1 2">
    <name type="scientific">Dreissena polymorpha</name>
    <name type="common">Zebra mussel</name>
    <name type="synonym">Mytilus polymorpha</name>
    <dbReference type="NCBI Taxonomy" id="45954"/>
    <lineage>
        <taxon>Eukaryota</taxon>
        <taxon>Metazoa</taxon>
        <taxon>Spiralia</taxon>
        <taxon>Lophotrochozoa</taxon>
        <taxon>Mollusca</taxon>
        <taxon>Bivalvia</taxon>
        <taxon>Autobranchia</taxon>
        <taxon>Heteroconchia</taxon>
        <taxon>Euheterodonta</taxon>
        <taxon>Imparidentia</taxon>
        <taxon>Neoheterodontei</taxon>
        <taxon>Myida</taxon>
        <taxon>Dreissenoidea</taxon>
        <taxon>Dreissenidae</taxon>
        <taxon>Dreissena</taxon>
    </lineage>
</organism>
<dbReference type="AlphaFoldDB" id="A0A9D4RD08"/>
<dbReference type="Proteomes" id="UP000828390">
    <property type="component" value="Unassembled WGS sequence"/>
</dbReference>
<dbReference type="EMBL" id="JAIWYP010000002">
    <property type="protein sequence ID" value="KAH3862157.1"/>
    <property type="molecule type" value="Genomic_DNA"/>
</dbReference>
<keyword evidence="2" id="KW-1185">Reference proteome</keyword>